<name>A0ABN7WJS0_GIGMA</name>
<organism evidence="1 2">
    <name type="scientific">Gigaspora margarita</name>
    <dbReference type="NCBI Taxonomy" id="4874"/>
    <lineage>
        <taxon>Eukaryota</taxon>
        <taxon>Fungi</taxon>
        <taxon>Fungi incertae sedis</taxon>
        <taxon>Mucoromycota</taxon>
        <taxon>Glomeromycotina</taxon>
        <taxon>Glomeromycetes</taxon>
        <taxon>Diversisporales</taxon>
        <taxon>Gigasporaceae</taxon>
        <taxon>Gigaspora</taxon>
    </lineage>
</organism>
<feature type="non-terminal residue" evidence="1">
    <location>
        <position position="1"/>
    </location>
</feature>
<accession>A0ABN7WJS0</accession>
<comment type="caution">
    <text evidence="1">The sequence shown here is derived from an EMBL/GenBank/DDBJ whole genome shotgun (WGS) entry which is preliminary data.</text>
</comment>
<reference evidence="1 2" key="1">
    <citation type="submission" date="2021-06" db="EMBL/GenBank/DDBJ databases">
        <authorList>
            <person name="Kallberg Y."/>
            <person name="Tangrot J."/>
            <person name="Rosling A."/>
        </authorList>
    </citation>
    <scope>NUCLEOTIDE SEQUENCE [LARGE SCALE GENOMIC DNA]</scope>
    <source>
        <strain evidence="1 2">120-4 pot B 10/14</strain>
    </source>
</reference>
<dbReference type="Proteomes" id="UP000789901">
    <property type="component" value="Unassembled WGS sequence"/>
</dbReference>
<gene>
    <name evidence="1" type="ORF">GMARGA_LOCUS31085</name>
</gene>
<keyword evidence="2" id="KW-1185">Reference proteome</keyword>
<sequence>NKEFTNYVYYYKEPFSHKEKFIHEEMLSTEVEVISVLIEFKEIMDFIDYVNLSPYGKGHGFKQQCVRVLETLLQKLGIKVFTQGHCAKGSIRNIKRDNFAFGVLVGLPCTRFLPEALREAAKSDVGIVCTTINNMCDDFLSFLVNR</sequence>
<proteinExistence type="predicted"/>
<evidence type="ECO:0000313" key="2">
    <source>
        <dbReference type="Proteomes" id="UP000789901"/>
    </source>
</evidence>
<dbReference type="EMBL" id="CAJVQB010045470">
    <property type="protein sequence ID" value="CAG8832499.1"/>
    <property type="molecule type" value="Genomic_DNA"/>
</dbReference>
<protein>
    <submittedName>
        <fullName evidence="1">2296_t:CDS:1</fullName>
    </submittedName>
</protein>
<evidence type="ECO:0000313" key="1">
    <source>
        <dbReference type="EMBL" id="CAG8832499.1"/>
    </source>
</evidence>